<dbReference type="AlphaFoldDB" id="A0A7C1PJV5"/>
<accession>A0A7C1PJV5</accession>
<evidence type="ECO:0000313" key="1">
    <source>
        <dbReference type="EMBL" id="HEB46016.1"/>
    </source>
</evidence>
<name>A0A7C1PJV5_9HYPH</name>
<gene>
    <name evidence="1" type="ORF">ENP70_20555</name>
</gene>
<dbReference type="EMBL" id="DSKI01001054">
    <property type="protein sequence ID" value="HEB46016.1"/>
    <property type="molecule type" value="Genomic_DNA"/>
</dbReference>
<sequence length="172" mass="18311">MGSAAGFTYFGPGKLGPVLAIDLGNALFKIANANLATTFTVSEQDGNGLLGQHACRFGLSEDWTGDLTNGLLKLGNHARSLHGLENHECGLLTVMRCYDQADRGHILRLFEQAATQPSRFCYSTTIVSGAQHRQPVFCIGESSGFEGSGGNMVGLFIFPRFQLPATASVTPS</sequence>
<reference evidence="1" key="1">
    <citation type="journal article" date="2020" name="mSystems">
        <title>Genome- and Community-Level Interaction Insights into Carbon Utilization and Element Cycling Functions of Hydrothermarchaeota in Hydrothermal Sediment.</title>
        <authorList>
            <person name="Zhou Z."/>
            <person name="Liu Y."/>
            <person name="Xu W."/>
            <person name="Pan J."/>
            <person name="Luo Z.H."/>
            <person name="Li M."/>
        </authorList>
    </citation>
    <scope>NUCLEOTIDE SEQUENCE [LARGE SCALE GENOMIC DNA]</scope>
    <source>
        <strain evidence="1">SpSt-243</strain>
    </source>
</reference>
<comment type="caution">
    <text evidence="1">The sequence shown here is derived from an EMBL/GenBank/DDBJ whole genome shotgun (WGS) entry which is preliminary data.</text>
</comment>
<proteinExistence type="predicted"/>
<organism evidence="1">
    <name type="scientific">Agrobacterium albertimagni</name>
    <dbReference type="NCBI Taxonomy" id="147266"/>
    <lineage>
        <taxon>Bacteria</taxon>
        <taxon>Pseudomonadati</taxon>
        <taxon>Pseudomonadota</taxon>
        <taxon>Alphaproteobacteria</taxon>
        <taxon>Hyphomicrobiales</taxon>
        <taxon>Rhizobiaceae</taxon>
        <taxon>Rhizobium/Agrobacterium group</taxon>
        <taxon>Agrobacterium</taxon>
    </lineage>
</organism>
<protein>
    <submittedName>
        <fullName evidence="1">Uncharacterized protein</fullName>
    </submittedName>
</protein>